<feature type="compositionally biased region" description="Polar residues" evidence="1">
    <location>
        <begin position="76"/>
        <end position="91"/>
    </location>
</feature>
<evidence type="ECO:0000313" key="2">
    <source>
        <dbReference type="EMBL" id="KAF2854379.1"/>
    </source>
</evidence>
<accession>A0A6A7BJ01</accession>
<feature type="region of interest" description="Disordered" evidence="1">
    <location>
        <begin position="23"/>
        <end position="91"/>
    </location>
</feature>
<evidence type="ECO:0000313" key="3">
    <source>
        <dbReference type="Proteomes" id="UP000799423"/>
    </source>
</evidence>
<reference evidence="2" key="1">
    <citation type="submission" date="2020-01" db="EMBL/GenBank/DDBJ databases">
        <authorList>
            <consortium name="DOE Joint Genome Institute"/>
            <person name="Haridas S."/>
            <person name="Albert R."/>
            <person name="Binder M."/>
            <person name="Bloem J."/>
            <person name="Labutti K."/>
            <person name="Salamov A."/>
            <person name="Andreopoulos B."/>
            <person name="Baker S.E."/>
            <person name="Barry K."/>
            <person name="Bills G."/>
            <person name="Bluhm B.H."/>
            <person name="Cannon C."/>
            <person name="Castanera R."/>
            <person name="Culley D.E."/>
            <person name="Daum C."/>
            <person name="Ezra D."/>
            <person name="Gonzalez J.B."/>
            <person name="Henrissat B."/>
            <person name="Kuo A."/>
            <person name="Liang C."/>
            <person name="Lipzen A."/>
            <person name="Lutzoni F."/>
            <person name="Magnuson J."/>
            <person name="Mondo S."/>
            <person name="Nolan M."/>
            <person name="Ohm R."/>
            <person name="Pangilinan J."/>
            <person name="Park H.-J."/>
            <person name="Ramirez L."/>
            <person name="Alfaro M."/>
            <person name="Sun H."/>
            <person name="Tritt A."/>
            <person name="Yoshinaga Y."/>
            <person name="Zwiers L.-H."/>
            <person name="Turgeon B.G."/>
            <person name="Goodwin S.B."/>
            <person name="Spatafora J.W."/>
            <person name="Crous P.W."/>
            <person name="Grigoriev I.V."/>
        </authorList>
    </citation>
    <scope>NUCLEOTIDE SEQUENCE</scope>
    <source>
        <strain evidence="2">IPT5</strain>
    </source>
</reference>
<feature type="compositionally biased region" description="Basic and acidic residues" evidence="1">
    <location>
        <begin position="55"/>
        <end position="69"/>
    </location>
</feature>
<dbReference type="EMBL" id="MU006293">
    <property type="protein sequence ID" value="KAF2854379.1"/>
    <property type="molecule type" value="Genomic_DNA"/>
</dbReference>
<name>A0A6A7BJ01_9PLEO</name>
<sequence>MPRLRAVRISVFGPFLYQRGGTRWRAPQPELHLQRPPTKQSSAYQSRSEQGEQGDQEKNKADRYRHAPAAERWSQVGGSSTRQLCRNHTSARAASERSNTCLLSRAQVSLDTSLCGLCTVACINHKTSPLQSSYQRLITDHLDQDTSVVNPRSSSTLFTALQMLATTYMRCFTSK</sequence>
<evidence type="ECO:0000256" key="1">
    <source>
        <dbReference type="SAM" id="MobiDB-lite"/>
    </source>
</evidence>
<feature type="compositionally biased region" description="Polar residues" evidence="1">
    <location>
        <begin position="37"/>
        <end position="53"/>
    </location>
</feature>
<proteinExistence type="predicted"/>
<organism evidence="2 3">
    <name type="scientific">Plenodomus tracheiphilus IPT5</name>
    <dbReference type="NCBI Taxonomy" id="1408161"/>
    <lineage>
        <taxon>Eukaryota</taxon>
        <taxon>Fungi</taxon>
        <taxon>Dikarya</taxon>
        <taxon>Ascomycota</taxon>
        <taxon>Pezizomycotina</taxon>
        <taxon>Dothideomycetes</taxon>
        <taxon>Pleosporomycetidae</taxon>
        <taxon>Pleosporales</taxon>
        <taxon>Pleosporineae</taxon>
        <taxon>Leptosphaeriaceae</taxon>
        <taxon>Plenodomus</taxon>
    </lineage>
</organism>
<dbReference type="Proteomes" id="UP000799423">
    <property type="component" value="Unassembled WGS sequence"/>
</dbReference>
<protein>
    <submittedName>
        <fullName evidence="2">Uncharacterized protein</fullName>
    </submittedName>
</protein>
<gene>
    <name evidence="2" type="ORF">T440DRAFT_274158</name>
</gene>
<keyword evidence="3" id="KW-1185">Reference proteome</keyword>
<dbReference type="AlphaFoldDB" id="A0A6A7BJ01"/>